<evidence type="ECO:0000256" key="3">
    <source>
        <dbReference type="ARBA" id="ARBA00022679"/>
    </source>
</evidence>
<feature type="non-terminal residue" evidence="8">
    <location>
        <position position="1"/>
    </location>
</feature>
<dbReference type="GO" id="GO:0005737">
    <property type="term" value="C:cytoplasm"/>
    <property type="evidence" value="ECO:0007669"/>
    <property type="project" value="TreeGrafter"/>
</dbReference>
<evidence type="ECO:0000256" key="2">
    <source>
        <dbReference type="ARBA" id="ARBA00012025"/>
    </source>
</evidence>
<proteinExistence type="evidence at transcript level"/>
<reference evidence="8" key="1">
    <citation type="journal article" date="2015" name="Insect Biochem. Mol. Biol.">
        <title>An insight into the sialome of the horse fly, Tabanus bromius.</title>
        <authorList>
            <person name="Ribeiro J.M."/>
            <person name="Kazimirova M."/>
            <person name="Takac P."/>
            <person name="Andersen J.F."/>
            <person name="Francischetti I.M."/>
        </authorList>
    </citation>
    <scope>NUCLEOTIDE SEQUENCE</scope>
</reference>
<dbReference type="InterPro" id="IPR016181">
    <property type="entry name" value="Acyl_CoA_acyltransferase"/>
</dbReference>
<dbReference type="InterPro" id="IPR030700">
    <property type="entry name" value="N-end_Aminoacyl_Trfase"/>
</dbReference>
<dbReference type="Pfam" id="PF04377">
    <property type="entry name" value="ATE_C"/>
    <property type="match status" value="1"/>
</dbReference>
<evidence type="ECO:0000313" key="8">
    <source>
        <dbReference type="EMBL" id="JAI15383.1"/>
    </source>
</evidence>
<evidence type="ECO:0000256" key="4">
    <source>
        <dbReference type="ARBA" id="ARBA00022786"/>
    </source>
</evidence>
<dbReference type="PANTHER" id="PTHR21367:SF1">
    <property type="entry name" value="ARGINYL-TRNA--PROTEIN TRANSFERASE 1"/>
    <property type="match status" value="1"/>
</dbReference>
<dbReference type="AlphaFoldDB" id="A0A0K8TMJ3"/>
<feature type="domain" description="N-end aminoacyl transferase N-terminal" evidence="6">
    <location>
        <begin position="4"/>
        <end position="74"/>
    </location>
</feature>
<evidence type="ECO:0000256" key="1">
    <source>
        <dbReference type="ARBA" id="ARBA00009991"/>
    </source>
</evidence>
<evidence type="ECO:0000259" key="6">
    <source>
        <dbReference type="Pfam" id="PF04376"/>
    </source>
</evidence>
<keyword evidence="5" id="KW-0012">Acyltransferase</keyword>
<feature type="domain" description="N-end rule aminoacyl transferase C-terminal" evidence="7">
    <location>
        <begin position="237"/>
        <end position="374"/>
    </location>
</feature>
<accession>A0A0K8TMJ3</accession>
<name>A0A0K8TMJ3_TABBR</name>
<sequence length="467" mass="54070">KSRSRCGYCKHQSSYAHGMHAYVMTPQDYQDLIDRGWRRSGQYCYKPANSETCCPCYTIRCELKEFQLSKSHKKILRRMRKFLSDGKKPDSTKETGCGSTSAINDFCASDNAVIPPDVFDNKFDASLVESIDKNTVTLAKKESIKHVSKPNVDINSSSAPLEKGPRKKAKQIRLERKRLKLAERGELLNLKQNEKWKNGQEKSLSEYLLEESNQTLQKLEIKLVNVSCQTFTETCEESYALYEKYQIEVHNDPPENMEEFLLFLVRTPIKWTKPANGPSEGYGSFHQQYWLNDRLIAVGVIDILPYCVSSVYFFYDPEYSFLSLGTYGSLREIEFARQLCEKVPSLRYYYMGFYIPSCPKMVYKGRLSASYLLCPEVYSWHSLTADIREKLKSRGYTRLNEDMNAEEHDKFNESDVKEVLLYVGRNRVLKLGDYIKTNADDVSLDLIREYGSLVGSSCARRLIYYNY</sequence>
<keyword evidence="3 8" id="KW-0808">Transferase</keyword>
<dbReference type="PANTHER" id="PTHR21367">
    <property type="entry name" value="ARGININE-TRNA-PROTEIN TRANSFERASE 1"/>
    <property type="match status" value="1"/>
</dbReference>
<organism evidence="8">
    <name type="scientific">Tabanus bromius</name>
    <name type="common">Band-eyed brown horse fly</name>
    <dbReference type="NCBI Taxonomy" id="304241"/>
    <lineage>
        <taxon>Eukaryota</taxon>
        <taxon>Metazoa</taxon>
        <taxon>Ecdysozoa</taxon>
        <taxon>Arthropoda</taxon>
        <taxon>Hexapoda</taxon>
        <taxon>Insecta</taxon>
        <taxon>Pterygota</taxon>
        <taxon>Neoptera</taxon>
        <taxon>Endopterygota</taxon>
        <taxon>Diptera</taxon>
        <taxon>Brachycera</taxon>
        <taxon>Tabanomorpha</taxon>
        <taxon>Tabanoidea</taxon>
        <taxon>Tabanidae</taxon>
        <taxon>Tabanus</taxon>
    </lineage>
</organism>
<evidence type="ECO:0000259" key="7">
    <source>
        <dbReference type="Pfam" id="PF04377"/>
    </source>
</evidence>
<dbReference type="GO" id="GO:0004057">
    <property type="term" value="F:arginyl-tRNA--protein transferase activity"/>
    <property type="evidence" value="ECO:0007669"/>
    <property type="project" value="UniProtKB-EC"/>
</dbReference>
<dbReference type="EMBL" id="GDAI01002220">
    <property type="protein sequence ID" value="JAI15383.1"/>
    <property type="molecule type" value="mRNA"/>
</dbReference>
<dbReference type="PIRSF" id="PIRSF037207">
    <property type="entry name" value="ATE1_euk"/>
    <property type="match status" value="1"/>
</dbReference>
<dbReference type="Pfam" id="PF04376">
    <property type="entry name" value="ATE_N"/>
    <property type="match status" value="1"/>
</dbReference>
<dbReference type="InterPro" id="IPR007472">
    <property type="entry name" value="N-end_Aminoacyl_Trfase_C"/>
</dbReference>
<dbReference type="EC" id="2.3.2.8" evidence="2"/>
<keyword evidence="4" id="KW-0833">Ubl conjugation pathway</keyword>
<dbReference type="InterPro" id="IPR007471">
    <property type="entry name" value="N-end_Aminoacyl_Trfase_N"/>
</dbReference>
<evidence type="ECO:0000256" key="5">
    <source>
        <dbReference type="ARBA" id="ARBA00023315"/>
    </source>
</evidence>
<dbReference type="SUPFAM" id="SSF55729">
    <property type="entry name" value="Acyl-CoA N-acyltransferases (Nat)"/>
    <property type="match status" value="1"/>
</dbReference>
<comment type="similarity">
    <text evidence="1">Belongs to the R-transferase family.</text>
</comment>
<dbReference type="InterPro" id="IPR017137">
    <property type="entry name" value="Arg-tRNA-P_Trfase_1_euk"/>
</dbReference>
<protein>
    <recommendedName>
        <fullName evidence="2">arginyltransferase</fullName>
        <ecNumber evidence="2">2.3.2.8</ecNumber>
    </recommendedName>
</protein>